<comment type="caution">
    <text evidence="1">The sequence shown here is derived from an EMBL/GenBank/DDBJ whole genome shotgun (WGS) entry which is preliminary data.</text>
</comment>
<reference evidence="1" key="1">
    <citation type="journal article" date="2015" name="Nature">
        <title>Complex archaea that bridge the gap between prokaryotes and eukaryotes.</title>
        <authorList>
            <person name="Spang A."/>
            <person name="Saw J.H."/>
            <person name="Jorgensen S.L."/>
            <person name="Zaremba-Niedzwiedzka K."/>
            <person name="Martijn J."/>
            <person name="Lind A.E."/>
            <person name="van Eijk R."/>
            <person name="Schleper C."/>
            <person name="Guy L."/>
            <person name="Ettema T.J."/>
        </authorList>
    </citation>
    <scope>NUCLEOTIDE SEQUENCE</scope>
</reference>
<protein>
    <submittedName>
        <fullName evidence="1">Uncharacterized protein</fullName>
    </submittedName>
</protein>
<dbReference type="AlphaFoldDB" id="A0A0F9BPM6"/>
<dbReference type="PANTHER" id="PTHR43591">
    <property type="entry name" value="METHYLTRANSFERASE"/>
    <property type="match status" value="1"/>
</dbReference>
<dbReference type="Gene3D" id="3.40.50.150">
    <property type="entry name" value="Vaccinia Virus protein VP39"/>
    <property type="match status" value="1"/>
</dbReference>
<name>A0A0F9BPM6_9ZZZZ</name>
<dbReference type="CDD" id="cd02440">
    <property type="entry name" value="AdoMet_MTases"/>
    <property type="match status" value="1"/>
</dbReference>
<dbReference type="SUPFAM" id="SSF53335">
    <property type="entry name" value="S-adenosyl-L-methionine-dependent methyltransferases"/>
    <property type="match status" value="1"/>
</dbReference>
<sequence length="227" mass="25500">MTVSKVIADPKRVRRLVAFVKPRRSDHVLDVGTGMLASAFAPRVESVVALSWETPRRRSDNVTLVPADPHELLFPEDSFDIVVCGPSFHHLTAPRIVVKRMALVTRPGGRVVVEDIIAAEQSVRARYQNRLERLRDRSHPGYLSLSQMIAYFEEAGLKVRSIQVHDLLREFNEWLLGGRSSPARIEHIRRLMVGAVEADLSSLQIRPVDDTVLFTQQIASIVAEKPA</sequence>
<evidence type="ECO:0000313" key="1">
    <source>
        <dbReference type="EMBL" id="KKL15797.1"/>
    </source>
</evidence>
<dbReference type="EMBL" id="LAZR01039924">
    <property type="protein sequence ID" value="KKL15797.1"/>
    <property type="molecule type" value="Genomic_DNA"/>
</dbReference>
<accession>A0A0F9BPM6</accession>
<gene>
    <name evidence="1" type="ORF">LCGC14_2502000</name>
</gene>
<dbReference type="Pfam" id="PF13489">
    <property type="entry name" value="Methyltransf_23"/>
    <property type="match status" value="1"/>
</dbReference>
<dbReference type="InterPro" id="IPR029063">
    <property type="entry name" value="SAM-dependent_MTases_sf"/>
</dbReference>
<organism evidence="1">
    <name type="scientific">marine sediment metagenome</name>
    <dbReference type="NCBI Taxonomy" id="412755"/>
    <lineage>
        <taxon>unclassified sequences</taxon>
        <taxon>metagenomes</taxon>
        <taxon>ecological metagenomes</taxon>
    </lineage>
</organism>
<proteinExistence type="predicted"/>